<evidence type="ECO:0000313" key="2">
    <source>
        <dbReference type="EMBL" id="GIG91782.1"/>
    </source>
</evidence>
<comment type="caution">
    <text evidence="2">The sequence shown here is derived from an EMBL/GenBank/DDBJ whole genome shotgun (WGS) entry which is preliminary data.</text>
</comment>
<gene>
    <name evidence="2" type="ORF">Pen02_67180</name>
</gene>
<keyword evidence="3" id="KW-1185">Reference proteome</keyword>
<feature type="chain" id="PRO_5046180892" description="DUF1573 domain-containing protein" evidence="1">
    <location>
        <begin position="33"/>
        <end position="171"/>
    </location>
</feature>
<protein>
    <recommendedName>
        <fullName evidence="4">DUF1573 domain-containing protein</fullName>
    </recommendedName>
</protein>
<evidence type="ECO:0008006" key="4">
    <source>
        <dbReference type="Google" id="ProtNLM"/>
    </source>
</evidence>
<reference evidence="2 3" key="1">
    <citation type="submission" date="2021-01" db="EMBL/GenBank/DDBJ databases">
        <title>Whole genome shotgun sequence of Plantactinospora endophytica NBRC 110450.</title>
        <authorList>
            <person name="Komaki H."/>
            <person name="Tamura T."/>
        </authorList>
    </citation>
    <scope>NUCLEOTIDE SEQUENCE [LARGE SCALE GENOMIC DNA]</scope>
    <source>
        <strain evidence="2 3">NBRC 110450</strain>
    </source>
</reference>
<evidence type="ECO:0000256" key="1">
    <source>
        <dbReference type="SAM" id="SignalP"/>
    </source>
</evidence>
<proteinExistence type="predicted"/>
<dbReference type="EMBL" id="BONW01000040">
    <property type="protein sequence ID" value="GIG91782.1"/>
    <property type="molecule type" value="Genomic_DNA"/>
</dbReference>
<sequence length="171" mass="18024">MNSTIAGRRRAGAIAVTVGMALGALAPAAASAAPADRPANTRLGISATDLAYGPLEADGWRRGTTTVTIINPTRKTIQYPMITFLNNGADHAEHAIWSWDCPIGHGRPDREVCITNPLAPGEGRRIVFPFITETGGDTRTATVRVDAGADVEGTVLPKTGQSTWFKVTPGF</sequence>
<keyword evidence="1" id="KW-0732">Signal</keyword>
<organism evidence="2 3">
    <name type="scientific">Plantactinospora endophytica</name>
    <dbReference type="NCBI Taxonomy" id="673535"/>
    <lineage>
        <taxon>Bacteria</taxon>
        <taxon>Bacillati</taxon>
        <taxon>Actinomycetota</taxon>
        <taxon>Actinomycetes</taxon>
        <taxon>Micromonosporales</taxon>
        <taxon>Micromonosporaceae</taxon>
        <taxon>Plantactinospora</taxon>
    </lineage>
</organism>
<name>A0ABQ4EAL5_9ACTN</name>
<accession>A0ABQ4EAL5</accession>
<dbReference type="RefSeq" id="WP_203870163.1">
    <property type="nucleotide sequence ID" value="NZ_BONW01000040.1"/>
</dbReference>
<evidence type="ECO:0000313" key="3">
    <source>
        <dbReference type="Proteomes" id="UP000646749"/>
    </source>
</evidence>
<feature type="signal peptide" evidence="1">
    <location>
        <begin position="1"/>
        <end position="32"/>
    </location>
</feature>
<dbReference type="Proteomes" id="UP000646749">
    <property type="component" value="Unassembled WGS sequence"/>
</dbReference>